<name>A0A3N1L8D4_9PROT</name>
<dbReference type="SUPFAM" id="SSF52540">
    <property type="entry name" value="P-loop containing nucleoside triphosphate hydrolases"/>
    <property type="match status" value="1"/>
</dbReference>
<proteinExistence type="inferred from homology"/>
<dbReference type="AlphaFoldDB" id="A0A3N1L8D4"/>
<dbReference type="PANTHER" id="PTHR34388:SF1">
    <property type="entry name" value="DNA POLYMERASE III SUBUNIT DELTA"/>
    <property type="match status" value="1"/>
</dbReference>
<accession>A0A3N1L8D4</accession>
<organism evidence="8 9">
    <name type="scientific">Stella humosa</name>
    <dbReference type="NCBI Taxonomy" id="94"/>
    <lineage>
        <taxon>Bacteria</taxon>
        <taxon>Pseudomonadati</taxon>
        <taxon>Pseudomonadota</taxon>
        <taxon>Alphaproteobacteria</taxon>
        <taxon>Rhodospirillales</taxon>
        <taxon>Stellaceae</taxon>
        <taxon>Stella</taxon>
    </lineage>
</organism>
<dbReference type="GO" id="GO:0009360">
    <property type="term" value="C:DNA polymerase III complex"/>
    <property type="evidence" value="ECO:0007669"/>
    <property type="project" value="TreeGrafter"/>
</dbReference>
<dbReference type="EMBL" id="RJKX01000014">
    <property type="protein sequence ID" value="ROP90943.1"/>
    <property type="molecule type" value="Genomic_DNA"/>
</dbReference>
<dbReference type="GO" id="GO:0006261">
    <property type="term" value="P:DNA-templated DNA replication"/>
    <property type="evidence" value="ECO:0007669"/>
    <property type="project" value="TreeGrafter"/>
</dbReference>
<evidence type="ECO:0000256" key="6">
    <source>
        <dbReference type="ARBA" id="ARBA00034754"/>
    </source>
</evidence>
<comment type="similarity">
    <text evidence="6">Belongs to the DNA polymerase HolA subunit family.</text>
</comment>
<evidence type="ECO:0000313" key="8">
    <source>
        <dbReference type="EMBL" id="ROP90943.1"/>
    </source>
</evidence>
<comment type="catalytic activity">
    <reaction evidence="7">
        <text>DNA(n) + a 2'-deoxyribonucleoside 5'-triphosphate = DNA(n+1) + diphosphate</text>
        <dbReference type="Rhea" id="RHEA:22508"/>
        <dbReference type="Rhea" id="RHEA-COMP:17339"/>
        <dbReference type="Rhea" id="RHEA-COMP:17340"/>
        <dbReference type="ChEBI" id="CHEBI:33019"/>
        <dbReference type="ChEBI" id="CHEBI:61560"/>
        <dbReference type="ChEBI" id="CHEBI:173112"/>
        <dbReference type="EC" id="2.7.7.7"/>
    </reaction>
</comment>
<dbReference type="Gene3D" id="1.10.8.60">
    <property type="match status" value="1"/>
</dbReference>
<keyword evidence="2" id="KW-0808">Transferase</keyword>
<keyword evidence="9" id="KW-1185">Reference proteome</keyword>
<dbReference type="GO" id="GO:0003677">
    <property type="term" value="F:DNA binding"/>
    <property type="evidence" value="ECO:0007669"/>
    <property type="project" value="InterPro"/>
</dbReference>
<dbReference type="Proteomes" id="UP000278222">
    <property type="component" value="Unassembled WGS sequence"/>
</dbReference>
<protein>
    <recommendedName>
        <fullName evidence="1">DNA-directed DNA polymerase</fullName>
        <ecNumber evidence="1">2.7.7.7</ecNumber>
    </recommendedName>
</protein>
<dbReference type="InterPro" id="IPR027417">
    <property type="entry name" value="P-loop_NTPase"/>
</dbReference>
<dbReference type="SUPFAM" id="SSF48019">
    <property type="entry name" value="post-AAA+ oligomerization domain-like"/>
    <property type="match status" value="1"/>
</dbReference>
<dbReference type="RefSeq" id="WP_123690454.1">
    <property type="nucleotide sequence ID" value="NZ_AP019700.1"/>
</dbReference>
<dbReference type="Gene3D" id="3.40.50.300">
    <property type="entry name" value="P-loop containing nucleotide triphosphate hydrolases"/>
    <property type="match status" value="1"/>
</dbReference>
<evidence type="ECO:0000256" key="3">
    <source>
        <dbReference type="ARBA" id="ARBA00022695"/>
    </source>
</evidence>
<dbReference type="InterPro" id="IPR008921">
    <property type="entry name" value="DNA_pol3_clamp-load_cplx_C"/>
</dbReference>
<dbReference type="OrthoDB" id="9804983at2"/>
<evidence type="ECO:0000256" key="5">
    <source>
        <dbReference type="ARBA" id="ARBA00022932"/>
    </source>
</evidence>
<evidence type="ECO:0000256" key="1">
    <source>
        <dbReference type="ARBA" id="ARBA00012417"/>
    </source>
</evidence>
<dbReference type="GO" id="GO:0003887">
    <property type="term" value="F:DNA-directed DNA polymerase activity"/>
    <property type="evidence" value="ECO:0007669"/>
    <property type="project" value="UniProtKB-KW"/>
</dbReference>
<sequence>MKVPNARLDAFCKKPDAGIRAVLVYGPDAGLVRERADQLGRSVLSELDDPFRVSVLTGAAIVADPPRLAEETAAQSLVGGRRLVRVRETSDASAPAFDRVLRDGASGDTLIVAEAGELRATSPLRKLFEAAAAAAAVPCYVDEGAALERVLRETLGRHNVSLDSEAGRWLAAHLGGDRGVLRGEADKLALYVGDGGRITVEDCIAVVGDSIEIAMDAVVTATAGGDRARLERLLDRVFAEGEQPVRVLRALQRHYLRLFTLAAAVEAGASAQSAVESLRPRPHFKEAPHLTQQVQRWSRRRLTYALSRLADAEADCKRSVFPAELVCRRALDDLSRVAQRR</sequence>
<evidence type="ECO:0000256" key="2">
    <source>
        <dbReference type="ARBA" id="ARBA00022679"/>
    </source>
</evidence>
<evidence type="ECO:0000256" key="7">
    <source>
        <dbReference type="ARBA" id="ARBA00049244"/>
    </source>
</evidence>
<gene>
    <name evidence="8" type="ORF">EDC65_2803</name>
</gene>
<dbReference type="NCBIfam" id="TIGR01128">
    <property type="entry name" value="holA"/>
    <property type="match status" value="1"/>
</dbReference>
<keyword evidence="3" id="KW-0548">Nucleotidyltransferase</keyword>
<dbReference type="InterPro" id="IPR005790">
    <property type="entry name" value="DNA_polIII_delta"/>
</dbReference>
<dbReference type="PANTHER" id="PTHR34388">
    <property type="entry name" value="DNA POLYMERASE III SUBUNIT DELTA"/>
    <property type="match status" value="1"/>
</dbReference>
<dbReference type="EC" id="2.7.7.7" evidence="1"/>
<evidence type="ECO:0000256" key="4">
    <source>
        <dbReference type="ARBA" id="ARBA00022705"/>
    </source>
</evidence>
<keyword evidence="4" id="KW-0235">DNA replication</keyword>
<reference evidence="8 9" key="1">
    <citation type="submission" date="2018-11" db="EMBL/GenBank/DDBJ databases">
        <title>Genomic Encyclopedia of Type Strains, Phase IV (KMG-IV): sequencing the most valuable type-strain genomes for metagenomic binning, comparative biology and taxonomic classification.</title>
        <authorList>
            <person name="Goeker M."/>
        </authorList>
    </citation>
    <scope>NUCLEOTIDE SEQUENCE [LARGE SCALE GENOMIC DNA]</scope>
    <source>
        <strain evidence="8 9">DSM 5900</strain>
    </source>
</reference>
<comment type="caution">
    <text evidence="8">The sequence shown here is derived from an EMBL/GenBank/DDBJ whole genome shotgun (WGS) entry which is preliminary data.</text>
</comment>
<evidence type="ECO:0000313" key="9">
    <source>
        <dbReference type="Proteomes" id="UP000278222"/>
    </source>
</evidence>
<keyword evidence="5" id="KW-0239">DNA-directed DNA polymerase</keyword>
<dbReference type="Gene3D" id="1.20.272.10">
    <property type="match status" value="1"/>
</dbReference>